<proteinExistence type="predicted"/>
<evidence type="ECO:0000313" key="1">
    <source>
        <dbReference type="EMBL" id="GIY54006.1"/>
    </source>
</evidence>
<sequence length="132" mass="15205">MLAENCFLCSSFGTGEAIRNRIKRNCRSIPISYHANKHSEPLKPKIPQRHNELKEGYTLRYSSFTPMCNTLWFGCRCIFFAHKLNYPHYSCLTASGTHYQCSIGLLDEANTCCQVYHVFVLFRLIISRVGFA</sequence>
<protein>
    <submittedName>
        <fullName evidence="1">Uncharacterized protein</fullName>
    </submittedName>
</protein>
<dbReference type="AlphaFoldDB" id="A0AAV4U8B3"/>
<keyword evidence="2" id="KW-1185">Reference proteome</keyword>
<accession>A0AAV4U8B3</accession>
<dbReference type="Proteomes" id="UP001054945">
    <property type="component" value="Unassembled WGS sequence"/>
</dbReference>
<comment type="caution">
    <text evidence="1">The sequence shown here is derived from an EMBL/GenBank/DDBJ whole genome shotgun (WGS) entry which is preliminary data.</text>
</comment>
<name>A0AAV4U8B3_CAEEX</name>
<organism evidence="1 2">
    <name type="scientific">Caerostris extrusa</name>
    <name type="common">Bark spider</name>
    <name type="synonym">Caerostris bankana</name>
    <dbReference type="NCBI Taxonomy" id="172846"/>
    <lineage>
        <taxon>Eukaryota</taxon>
        <taxon>Metazoa</taxon>
        <taxon>Ecdysozoa</taxon>
        <taxon>Arthropoda</taxon>
        <taxon>Chelicerata</taxon>
        <taxon>Arachnida</taxon>
        <taxon>Araneae</taxon>
        <taxon>Araneomorphae</taxon>
        <taxon>Entelegynae</taxon>
        <taxon>Araneoidea</taxon>
        <taxon>Araneidae</taxon>
        <taxon>Caerostris</taxon>
    </lineage>
</organism>
<dbReference type="EMBL" id="BPLR01012453">
    <property type="protein sequence ID" value="GIY54006.1"/>
    <property type="molecule type" value="Genomic_DNA"/>
</dbReference>
<gene>
    <name evidence="1" type="ORF">CEXT_466341</name>
</gene>
<reference evidence="1 2" key="1">
    <citation type="submission" date="2021-06" db="EMBL/GenBank/DDBJ databases">
        <title>Caerostris extrusa draft genome.</title>
        <authorList>
            <person name="Kono N."/>
            <person name="Arakawa K."/>
        </authorList>
    </citation>
    <scope>NUCLEOTIDE SEQUENCE [LARGE SCALE GENOMIC DNA]</scope>
</reference>
<evidence type="ECO:0000313" key="2">
    <source>
        <dbReference type="Proteomes" id="UP001054945"/>
    </source>
</evidence>